<protein>
    <recommendedName>
        <fullName evidence="4">Glycosyltransferase RgtA/B/C/D-like domain-containing protein</fullName>
    </recommendedName>
</protein>
<feature type="transmembrane region" description="Helical" evidence="1">
    <location>
        <begin position="140"/>
        <end position="158"/>
    </location>
</feature>
<feature type="transmembrane region" description="Helical" evidence="1">
    <location>
        <begin position="291"/>
        <end position="309"/>
    </location>
</feature>
<keyword evidence="1" id="KW-0472">Membrane</keyword>
<reference evidence="2 3" key="1">
    <citation type="journal article" date="2015" name="Int. J. Syst. Evol. Microbiol.">
        <title>Burkholderia monticola sp. nov., isolated from mountain soil.</title>
        <authorList>
            <person name="Baek I."/>
            <person name="Seo B."/>
            <person name="Lee I."/>
            <person name="Yi H."/>
            <person name="Chun J."/>
        </authorList>
    </citation>
    <scope>NUCLEOTIDE SEQUENCE [LARGE SCALE GENOMIC DNA]</scope>
    <source>
        <strain evidence="2 3">JC2948</strain>
    </source>
</reference>
<dbReference type="AlphaFoldDB" id="A0A149PAU4"/>
<dbReference type="EMBL" id="LRBG01000039">
    <property type="protein sequence ID" value="KXU82140.1"/>
    <property type="molecule type" value="Genomic_DNA"/>
</dbReference>
<feature type="transmembrane region" description="Helical" evidence="1">
    <location>
        <begin position="266"/>
        <end position="284"/>
    </location>
</feature>
<feature type="transmembrane region" description="Helical" evidence="1">
    <location>
        <begin position="117"/>
        <end position="134"/>
    </location>
</feature>
<keyword evidence="1" id="KW-0812">Transmembrane</keyword>
<evidence type="ECO:0008006" key="4">
    <source>
        <dbReference type="Google" id="ProtNLM"/>
    </source>
</evidence>
<feature type="transmembrane region" description="Helical" evidence="1">
    <location>
        <begin position="165"/>
        <end position="189"/>
    </location>
</feature>
<dbReference type="STRING" id="1399968.CI15_31660"/>
<evidence type="ECO:0000313" key="2">
    <source>
        <dbReference type="EMBL" id="KXU82140.1"/>
    </source>
</evidence>
<proteinExistence type="predicted"/>
<feature type="transmembrane region" description="Helical" evidence="1">
    <location>
        <begin position="89"/>
        <end position="110"/>
    </location>
</feature>
<accession>A0A149PAU4</accession>
<evidence type="ECO:0000313" key="3">
    <source>
        <dbReference type="Proteomes" id="UP000075613"/>
    </source>
</evidence>
<organism evidence="2 3">
    <name type="scientific">Paraburkholderia monticola</name>
    <dbReference type="NCBI Taxonomy" id="1399968"/>
    <lineage>
        <taxon>Bacteria</taxon>
        <taxon>Pseudomonadati</taxon>
        <taxon>Pseudomonadota</taxon>
        <taxon>Betaproteobacteria</taxon>
        <taxon>Burkholderiales</taxon>
        <taxon>Burkholderiaceae</taxon>
        <taxon>Paraburkholderia</taxon>
    </lineage>
</organism>
<gene>
    <name evidence="2" type="ORF">CI15_31660</name>
</gene>
<name>A0A149PAU4_9BURK</name>
<keyword evidence="1" id="KW-1133">Transmembrane helix</keyword>
<keyword evidence="3" id="KW-1185">Reference proteome</keyword>
<sequence length="522" mass="58711">MTVRNRSNTGISPVRLWGVWLIATVVASVPFLVTPYPPLGQHFYNIVRLDILSHPESYARNFFVQWDVVPDLAMDLALPWFTKFIPVEWAAWLFTLVELGLLTSGCLVLSRVANGRWSWLPLISFLLLYNWILIRGYDNFLFGLGLSFWAIAAHVALRRAILARILVSCCSALVIYFCHLFPLAVFALVTGTWELGCLLREGKISIRSLARHAAASVVPLLLPVALLIRSSTGGLHGSTHFGLTHVLAKLAFCIDVFSVGNRAGDVAIVAALSLFVVIGLVRRWWTCEPEFRITVFSLPVVVLLAPFDAFASYGVIERCGISFAFLLTALVGIQDSVAPRLQRIGAVALTLVFVFRIVTVTEDWRGDRPVIQAYRTTFASLKPGSVLFQYKQDTADRSPWKDPHRWNPYLDKVVALATVNDVLVPDLYLKAGQQPVLYRSENVALREFQDDSSTRKPNVEADGAMLRAWSTELLDRFPDLQSRFTTVYLAVLDPYRRLPEDLDGWQLVATLPEHRLYELRPR</sequence>
<dbReference type="OrthoDB" id="9049988at2"/>
<evidence type="ECO:0000256" key="1">
    <source>
        <dbReference type="SAM" id="Phobius"/>
    </source>
</evidence>
<comment type="caution">
    <text evidence="2">The sequence shown here is derived from an EMBL/GenBank/DDBJ whole genome shotgun (WGS) entry which is preliminary data.</text>
</comment>
<dbReference type="Proteomes" id="UP000075613">
    <property type="component" value="Unassembled WGS sequence"/>
</dbReference>
<feature type="transmembrane region" description="Helical" evidence="1">
    <location>
        <begin position="14"/>
        <end position="33"/>
    </location>
</feature>